<dbReference type="RefSeq" id="WP_194702210.1">
    <property type="nucleotide sequence ID" value="NZ_JADKNH010000007.1"/>
</dbReference>
<evidence type="ECO:0000313" key="2">
    <source>
        <dbReference type="EMBL" id="MBF4693973.1"/>
    </source>
</evidence>
<keyword evidence="1" id="KW-0472">Membrane</keyword>
<keyword evidence="3" id="KW-1185">Reference proteome</keyword>
<feature type="transmembrane region" description="Helical" evidence="1">
    <location>
        <begin position="152"/>
        <end position="176"/>
    </location>
</feature>
<feature type="transmembrane region" description="Helical" evidence="1">
    <location>
        <begin position="117"/>
        <end position="140"/>
    </location>
</feature>
<reference evidence="2 3" key="1">
    <citation type="submission" date="2020-11" db="EMBL/GenBank/DDBJ databases">
        <title>Fusibacter basophilias sp. nov.</title>
        <authorList>
            <person name="Qiu D."/>
        </authorList>
    </citation>
    <scope>NUCLEOTIDE SEQUENCE [LARGE SCALE GENOMIC DNA]</scope>
    <source>
        <strain evidence="2 3">Q10-2</strain>
    </source>
</reference>
<evidence type="ECO:0000313" key="3">
    <source>
        <dbReference type="Proteomes" id="UP000614200"/>
    </source>
</evidence>
<protein>
    <submittedName>
        <fullName evidence="2">Uncharacterized protein</fullName>
    </submittedName>
</protein>
<keyword evidence="1" id="KW-1133">Transmembrane helix</keyword>
<accession>A0ABR9ZU29</accession>
<evidence type="ECO:0000256" key="1">
    <source>
        <dbReference type="SAM" id="Phobius"/>
    </source>
</evidence>
<keyword evidence="1" id="KW-0812">Transmembrane</keyword>
<dbReference type="EMBL" id="JADKNH010000007">
    <property type="protein sequence ID" value="MBF4693973.1"/>
    <property type="molecule type" value="Genomic_DNA"/>
</dbReference>
<sequence>MIPLLKEFLLSMIKPHQKLFTLKNIKTFGRRLFDVFAVLLISFSLIIINPSIINLELINNYNIFNITLCTFWAIALTIIFSSSEKFEEYYELCSDDDLLKEKLSVIKSTLGLNLKRIIFSSLLFFTNMILENSNTFIFTFNTEQSLNKANGIFKLFILIYGLICVIDLIFTTIPLYTNHFENKHS</sequence>
<feature type="transmembrane region" description="Helical" evidence="1">
    <location>
        <begin position="32"/>
        <end position="55"/>
    </location>
</feature>
<feature type="transmembrane region" description="Helical" evidence="1">
    <location>
        <begin position="61"/>
        <end position="80"/>
    </location>
</feature>
<name>A0ABR9ZU29_9FIRM</name>
<organism evidence="2 3">
    <name type="scientific">Fusibacter ferrireducens</name>
    <dbReference type="NCBI Taxonomy" id="2785058"/>
    <lineage>
        <taxon>Bacteria</taxon>
        <taxon>Bacillati</taxon>
        <taxon>Bacillota</taxon>
        <taxon>Clostridia</taxon>
        <taxon>Eubacteriales</taxon>
        <taxon>Eubacteriales Family XII. Incertae Sedis</taxon>
        <taxon>Fusibacter</taxon>
    </lineage>
</organism>
<comment type="caution">
    <text evidence="2">The sequence shown here is derived from an EMBL/GenBank/DDBJ whole genome shotgun (WGS) entry which is preliminary data.</text>
</comment>
<proteinExistence type="predicted"/>
<gene>
    <name evidence="2" type="ORF">ISU02_12705</name>
</gene>
<dbReference type="Proteomes" id="UP000614200">
    <property type="component" value="Unassembled WGS sequence"/>
</dbReference>